<evidence type="ECO:0000256" key="5">
    <source>
        <dbReference type="ARBA" id="ARBA00023242"/>
    </source>
</evidence>
<dbReference type="Gene3D" id="1.10.10.60">
    <property type="entry name" value="Homeodomain-like"/>
    <property type="match status" value="1"/>
</dbReference>
<comment type="caution">
    <text evidence="7">The sequence shown here is derived from an EMBL/GenBank/DDBJ whole genome shotgun (WGS) entry which is preliminary data.</text>
</comment>
<dbReference type="InterPro" id="IPR049257">
    <property type="entry name" value="Gon4l/CASP8AP2_myb-like"/>
</dbReference>
<dbReference type="InterPro" id="IPR052435">
    <property type="entry name" value="YY1-Transcr_Regul"/>
</dbReference>
<keyword evidence="5" id="KW-0539">Nucleus</keyword>
<dbReference type="GO" id="GO:0005634">
    <property type="term" value="C:nucleus"/>
    <property type="evidence" value="ECO:0007669"/>
    <property type="project" value="TreeGrafter"/>
</dbReference>
<gene>
    <name evidence="7" type="primary">GON4L_2</name>
    <name evidence="7" type="ORF">EYF80_052137</name>
</gene>
<dbReference type="GO" id="GO:0006355">
    <property type="term" value="P:regulation of DNA-templated transcription"/>
    <property type="evidence" value="ECO:0007669"/>
    <property type="project" value="TreeGrafter"/>
</dbReference>
<dbReference type="GO" id="GO:0003712">
    <property type="term" value="F:transcription coregulator activity"/>
    <property type="evidence" value="ECO:0007669"/>
    <property type="project" value="TreeGrafter"/>
</dbReference>
<dbReference type="Pfam" id="PF21227">
    <property type="entry name" value="Myb_DNA-binding_7"/>
    <property type="match status" value="1"/>
</dbReference>
<evidence type="ECO:0000313" key="7">
    <source>
        <dbReference type="EMBL" id="TNN37687.1"/>
    </source>
</evidence>
<dbReference type="SUPFAM" id="SSF46689">
    <property type="entry name" value="Homeodomain-like"/>
    <property type="match status" value="1"/>
</dbReference>
<feature type="region of interest" description="Disordered" evidence="6">
    <location>
        <begin position="17"/>
        <end position="44"/>
    </location>
</feature>
<dbReference type="PANTHER" id="PTHR16088">
    <property type="entry name" value="YY1 ASSOCIATED PROTEIN-RELATED"/>
    <property type="match status" value="1"/>
</dbReference>
<keyword evidence="4" id="KW-0804">Transcription</keyword>
<dbReference type="Proteomes" id="UP000314294">
    <property type="component" value="Unassembled WGS sequence"/>
</dbReference>
<name>A0A4Z2F944_9TELE</name>
<dbReference type="FunFam" id="1.10.10.60:FF:000191">
    <property type="entry name" value="GON-4-like protein isoform X1"/>
    <property type="match status" value="1"/>
</dbReference>
<accession>A0A4Z2F944</accession>
<evidence type="ECO:0000256" key="2">
    <source>
        <dbReference type="ARBA" id="ARBA00022553"/>
    </source>
</evidence>
<dbReference type="InterPro" id="IPR009057">
    <property type="entry name" value="Homeodomain-like_sf"/>
</dbReference>
<sequence length="132" mass="14209">MTPSTTFSITYTPSIFTSTSVPSSSSSSAPVCSSSAPPRPSPPPDLTVCAKNISLTASGEKVILWTREADRVILTTCQQEGANQKTFQAVSTLLGNKTPSEVSQRFQDLMRLFRTAARQTEDEAPPTTPDRL</sequence>
<dbReference type="PANTHER" id="PTHR16088:SF3">
    <property type="entry name" value="GON-4-LIKE PROTEIN"/>
    <property type="match status" value="1"/>
</dbReference>
<evidence type="ECO:0000256" key="6">
    <source>
        <dbReference type="SAM" id="MobiDB-lite"/>
    </source>
</evidence>
<evidence type="ECO:0000256" key="4">
    <source>
        <dbReference type="ARBA" id="ARBA00023163"/>
    </source>
</evidence>
<dbReference type="EMBL" id="SRLO01001456">
    <property type="protein sequence ID" value="TNN37687.1"/>
    <property type="molecule type" value="Genomic_DNA"/>
</dbReference>
<reference evidence="7 8" key="1">
    <citation type="submission" date="2019-03" db="EMBL/GenBank/DDBJ databases">
        <title>First draft genome of Liparis tanakae, snailfish: a comprehensive survey of snailfish specific genes.</title>
        <authorList>
            <person name="Kim W."/>
            <person name="Song I."/>
            <person name="Jeong J.-H."/>
            <person name="Kim D."/>
            <person name="Kim S."/>
            <person name="Ryu S."/>
            <person name="Song J.Y."/>
            <person name="Lee S.K."/>
        </authorList>
    </citation>
    <scope>NUCLEOTIDE SEQUENCE [LARGE SCALE GENOMIC DNA]</scope>
    <source>
        <tissue evidence="7">Muscle</tissue>
    </source>
</reference>
<keyword evidence="2" id="KW-0597">Phosphoprotein</keyword>
<evidence type="ECO:0000256" key="1">
    <source>
        <dbReference type="ARBA" id="ARBA00022491"/>
    </source>
</evidence>
<dbReference type="CDD" id="cd12202">
    <property type="entry name" value="CASP8AP2"/>
    <property type="match status" value="1"/>
</dbReference>
<protein>
    <submittedName>
        <fullName evidence="7">GON-4-like protein</fullName>
    </submittedName>
</protein>
<keyword evidence="8" id="KW-1185">Reference proteome</keyword>
<feature type="compositionally biased region" description="Low complexity" evidence="6">
    <location>
        <begin position="17"/>
        <end position="36"/>
    </location>
</feature>
<dbReference type="AlphaFoldDB" id="A0A4Z2F944"/>
<evidence type="ECO:0000256" key="3">
    <source>
        <dbReference type="ARBA" id="ARBA00023015"/>
    </source>
</evidence>
<dbReference type="OrthoDB" id="6257037at2759"/>
<evidence type="ECO:0000313" key="8">
    <source>
        <dbReference type="Proteomes" id="UP000314294"/>
    </source>
</evidence>
<keyword evidence="1" id="KW-0678">Repressor</keyword>
<keyword evidence="3" id="KW-0805">Transcription regulation</keyword>
<proteinExistence type="predicted"/>
<organism evidence="7 8">
    <name type="scientific">Liparis tanakae</name>
    <name type="common">Tanaka's snailfish</name>
    <dbReference type="NCBI Taxonomy" id="230148"/>
    <lineage>
        <taxon>Eukaryota</taxon>
        <taxon>Metazoa</taxon>
        <taxon>Chordata</taxon>
        <taxon>Craniata</taxon>
        <taxon>Vertebrata</taxon>
        <taxon>Euteleostomi</taxon>
        <taxon>Actinopterygii</taxon>
        <taxon>Neopterygii</taxon>
        <taxon>Teleostei</taxon>
        <taxon>Neoteleostei</taxon>
        <taxon>Acanthomorphata</taxon>
        <taxon>Eupercaria</taxon>
        <taxon>Perciformes</taxon>
        <taxon>Cottioidei</taxon>
        <taxon>Cottales</taxon>
        <taxon>Liparidae</taxon>
        <taxon>Liparis</taxon>
    </lineage>
</organism>